<feature type="transmembrane region" description="Helical" evidence="1">
    <location>
        <begin position="90"/>
        <end position="111"/>
    </location>
</feature>
<dbReference type="RefSeq" id="WP_207329557.1">
    <property type="nucleotide sequence ID" value="NZ_JAFMYW010000003.1"/>
</dbReference>
<proteinExistence type="predicted"/>
<dbReference type="Proteomes" id="UP000664628">
    <property type="component" value="Unassembled WGS sequence"/>
</dbReference>
<accession>A0ABS3JL27</accession>
<keyword evidence="1" id="KW-1133">Transmembrane helix</keyword>
<comment type="caution">
    <text evidence="2">The sequence shown here is derived from an EMBL/GenBank/DDBJ whole genome shotgun (WGS) entry which is preliminary data.</text>
</comment>
<gene>
    <name evidence="2" type="ORF">J2I46_13505</name>
</gene>
<dbReference type="EMBL" id="JAFMYW010000003">
    <property type="protein sequence ID" value="MBO0949607.1"/>
    <property type="molecule type" value="Genomic_DNA"/>
</dbReference>
<keyword evidence="1" id="KW-0812">Transmembrane</keyword>
<name>A0ABS3JL27_9BACT</name>
<sequence length="153" mass="17240">MELTISTPALLFSTVSLLMIAFTNRFLAIASLIRDLHDKFRTNPETVYVDQIKNLHRRLRLIRNIQIMAVLSLLVSAVCMALIYWGKPLIASYLFGLALVLQISALVISVLEISISINALQIELSDMEKELGHRRFDLFALRSRSAATPDTPE</sequence>
<keyword evidence="1" id="KW-0472">Membrane</keyword>
<evidence type="ECO:0000256" key="1">
    <source>
        <dbReference type="SAM" id="Phobius"/>
    </source>
</evidence>
<feature type="transmembrane region" description="Helical" evidence="1">
    <location>
        <begin position="65"/>
        <end position="84"/>
    </location>
</feature>
<evidence type="ECO:0000313" key="3">
    <source>
        <dbReference type="Proteomes" id="UP000664628"/>
    </source>
</evidence>
<dbReference type="InterPro" id="IPR021279">
    <property type="entry name" value="DUF2721"/>
</dbReference>
<organism evidence="2 3">
    <name type="scientific">Fibrella forsythiae</name>
    <dbReference type="NCBI Taxonomy" id="2817061"/>
    <lineage>
        <taxon>Bacteria</taxon>
        <taxon>Pseudomonadati</taxon>
        <taxon>Bacteroidota</taxon>
        <taxon>Cytophagia</taxon>
        <taxon>Cytophagales</taxon>
        <taxon>Spirosomataceae</taxon>
        <taxon>Fibrella</taxon>
    </lineage>
</organism>
<reference evidence="2 3" key="1">
    <citation type="submission" date="2021-03" db="EMBL/GenBank/DDBJ databases">
        <title>Fibrella sp. HMF5405 genome sequencing and assembly.</title>
        <authorList>
            <person name="Kang H."/>
            <person name="Kim H."/>
            <person name="Bae S."/>
            <person name="Joh K."/>
        </authorList>
    </citation>
    <scope>NUCLEOTIDE SEQUENCE [LARGE SCALE GENOMIC DNA]</scope>
    <source>
        <strain evidence="2 3">HMF5405</strain>
    </source>
</reference>
<protein>
    <submittedName>
        <fullName evidence="2">DUF2721 domain-containing protein</fullName>
    </submittedName>
</protein>
<evidence type="ECO:0000313" key="2">
    <source>
        <dbReference type="EMBL" id="MBO0949607.1"/>
    </source>
</evidence>
<feature type="transmembrane region" description="Helical" evidence="1">
    <location>
        <begin position="12"/>
        <end position="33"/>
    </location>
</feature>
<keyword evidence="3" id="KW-1185">Reference proteome</keyword>
<dbReference type="Pfam" id="PF11026">
    <property type="entry name" value="DUF2721"/>
    <property type="match status" value="1"/>
</dbReference>